<dbReference type="EMBL" id="GGEC01029431">
    <property type="protein sequence ID" value="MBX09915.1"/>
    <property type="molecule type" value="Transcribed_RNA"/>
</dbReference>
<feature type="compositionally biased region" description="Basic residues" evidence="1">
    <location>
        <begin position="529"/>
        <end position="543"/>
    </location>
</feature>
<evidence type="ECO:0000256" key="1">
    <source>
        <dbReference type="SAM" id="MobiDB-lite"/>
    </source>
</evidence>
<feature type="region of interest" description="Disordered" evidence="1">
    <location>
        <begin position="584"/>
        <end position="627"/>
    </location>
</feature>
<dbReference type="PANTHER" id="PTHR36723">
    <property type="entry name" value="F22C12.19"/>
    <property type="match status" value="1"/>
</dbReference>
<reference evidence="2" key="1">
    <citation type="submission" date="2018-02" db="EMBL/GenBank/DDBJ databases">
        <title>Rhizophora mucronata_Transcriptome.</title>
        <authorList>
            <person name="Meera S.P."/>
            <person name="Sreeshan A."/>
            <person name="Augustine A."/>
        </authorList>
    </citation>
    <scope>NUCLEOTIDE SEQUENCE</scope>
    <source>
        <tissue evidence="2">Leaf</tissue>
    </source>
</reference>
<sequence length="670" mass="73003">MDAIQLNYPVDVAAPVVPPKLAGSEEFGGDRDIVKELEVSVLLCPAGSNEPCSSSLISEKGMTCSANALEPTSCDKLQNVELSRDSSQQPSFPCEDLCKQLCCSAISGPSWSPKPEEVEIKKRPGKLPRNNGGCLKRQRMAQLEDMTDPAGVDNINNLSDKLGPCLTKCDSHEKTRVAKQRNNSCGKRVDRRILKVSMKNKHDLFSAKTALGCFSSSDRGDNILGLYGLKTDAHDVTKLVDDLSLNDLLDGTYQCPSLGKDKRKKALDTSKSIMQSVRNAWSVFHSTPIEKIAPCSSSSVSIMSNGDNLDPSTADLSSSNKDCCSMPETPINLLDFPLHQPRDTLERLALPPPKNLDSLLQDAAKSALSSRNAIDPRPGKQIPRQATLPPLAWSHIFNGHSKTNTDMAKPLSSRGTCQGRWVNIGNVASSQGAACESFMDLESLTYDESLVPSYKTKPIALFNSVTSSLSLPSESGALSAVASMTSPVLLGCERQEKVEDCPRLLAAAQTLCDIANHISRLNQDGMVKWPKKPSQKTMKARKPRSTEKYEEKISALTSSMASHHSVRSGFDQIVPSKRPKLLISGNQKDDGHINGVRRGLLNWSTPRSSRSSPNKSTRDTIGGTKHSTTCTVKEESFMKLPPAKVPNRNCNGQPKVWKLTQVDCKRECED</sequence>
<evidence type="ECO:0000313" key="2">
    <source>
        <dbReference type="EMBL" id="MBX09915.1"/>
    </source>
</evidence>
<organism evidence="2">
    <name type="scientific">Rhizophora mucronata</name>
    <name type="common">Asiatic mangrove</name>
    <dbReference type="NCBI Taxonomy" id="61149"/>
    <lineage>
        <taxon>Eukaryota</taxon>
        <taxon>Viridiplantae</taxon>
        <taxon>Streptophyta</taxon>
        <taxon>Embryophyta</taxon>
        <taxon>Tracheophyta</taxon>
        <taxon>Spermatophyta</taxon>
        <taxon>Magnoliopsida</taxon>
        <taxon>eudicotyledons</taxon>
        <taxon>Gunneridae</taxon>
        <taxon>Pentapetalae</taxon>
        <taxon>rosids</taxon>
        <taxon>fabids</taxon>
        <taxon>Malpighiales</taxon>
        <taxon>Rhizophoraceae</taxon>
        <taxon>Rhizophora</taxon>
    </lineage>
</organism>
<protein>
    <submittedName>
        <fullName evidence="2">Uncharacterized protein LOC105645742 isoform X2</fullName>
    </submittedName>
</protein>
<name>A0A2P2KW10_RHIMU</name>
<feature type="compositionally biased region" description="Polar residues" evidence="1">
    <location>
        <begin position="602"/>
        <end position="615"/>
    </location>
</feature>
<accession>A0A2P2KW10</accession>
<dbReference type="AlphaFoldDB" id="A0A2P2KW10"/>
<dbReference type="PANTHER" id="PTHR36723:SF1">
    <property type="entry name" value="F22C12.19"/>
    <property type="match status" value="1"/>
</dbReference>
<feature type="region of interest" description="Disordered" evidence="1">
    <location>
        <begin position="527"/>
        <end position="548"/>
    </location>
</feature>
<proteinExistence type="predicted"/>